<dbReference type="Proteomes" id="UP000235145">
    <property type="component" value="Unassembled WGS sequence"/>
</dbReference>
<name>A0A9R1UNJ6_LACSA</name>
<dbReference type="AlphaFoldDB" id="A0A9R1UNJ6"/>
<organism evidence="1 2">
    <name type="scientific">Lactuca sativa</name>
    <name type="common">Garden lettuce</name>
    <dbReference type="NCBI Taxonomy" id="4236"/>
    <lineage>
        <taxon>Eukaryota</taxon>
        <taxon>Viridiplantae</taxon>
        <taxon>Streptophyta</taxon>
        <taxon>Embryophyta</taxon>
        <taxon>Tracheophyta</taxon>
        <taxon>Spermatophyta</taxon>
        <taxon>Magnoliopsida</taxon>
        <taxon>eudicotyledons</taxon>
        <taxon>Gunneridae</taxon>
        <taxon>Pentapetalae</taxon>
        <taxon>asterids</taxon>
        <taxon>campanulids</taxon>
        <taxon>Asterales</taxon>
        <taxon>Asteraceae</taxon>
        <taxon>Cichorioideae</taxon>
        <taxon>Cichorieae</taxon>
        <taxon>Lactucinae</taxon>
        <taxon>Lactuca</taxon>
    </lineage>
</organism>
<keyword evidence="2" id="KW-1185">Reference proteome</keyword>
<reference evidence="1 2" key="1">
    <citation type="journal article" date="2017" name="Nat. Commun.">
        <title>Genome assembly with in vitro proximity ligation data and whole-genome triplication in lettuce.</title>
        <authorList>
            <person name="Reyes-Chin-Wo S."/>
            <person name="Wang Z."/>
            <person name="Yang X."/>
            <person name="Kozik A."/>
            <person name="Arikit S."/>
            <person name="Song C."/>
            <person name="Xia L."/>
            <person name="Froenicke L."/>
            <person name="Lavelle D.O."/>
            <person name="Truco M.J."/>
            <person name="Xia R."/>
            <person name="Zhu S."/>
            <person name="Xu C."/>
            <person name="Xu H."/>
            <person name="Xu X."/>
            <person name="Cox K."/>
            <person name="Korf I."/>
            <person name="Meyers B.C."/>
            <person name="Michelmore R.W."/>
        </authorList>
    </citation>
    <scope>NUCLEOTIDE SEQUENCE [LARGE SCALE GENOMIC DNA]</scope>
    <source>
        <strain evidence="2">cv. Salinas</strain>
        <tissue evidence="1">Seedlings</tissue>
    </source>
</reference>
<evidence type="ECO:0000313" key="2">
    <source>
        <dbReference type="Proteomes" id="UP000235145"/>
    </source>
</evidence>
<dbReference type="EMBL" id="NBSK02000008">
    <property type="protein sequence ID" value="KAJ0190287.1"/>
    <property type="molecule type" value="Genomic_DNA"/>
</dbReference>
<accession>A0A9R1UNJ6</accession>
<comment type="caution">
    <text evidence="1">The sequence shown here is derived from an EMBL/GenBank/DDBJ whole genome shotgun (WGS) entry which is preliminary data.</text>
</comment>
<proteinExistence type="predicted"/>
<gene>
    <name evidence="1" type="ORF">LSAT_V11C800427380</name>
</gene>
<protein>
    <submittedName>
        <fullName evidence="1">Uncharacterized protein</fullName>
    </submittedName>
</protein>
<sequence>MVKCSTMLTEWAKKVVRKNEERRTGWSVSGVLDAIYQVHDFKHGGIVDLGEETCHNGLKALEKKTNFGHLAIDAYKMKTYRSTYEEVVYPLPESCDSEIPAEMMVV</sequence>
<evidence type="ECO:0000313" key="1">
    <source>
        <dbReference type="EMBL" id="KAJ0190287.1"/>
    </source>
</evidence>